<organism evidence="1 2">
    <name type="scientific">Fictibacillus nanhaiensis</name>
    <dbReference type="NCBI Taxonomy" id="742169"/>
    <lineage>
        <taxon>Bacteria</taxon>
        <taxon>Bacillati</taxon>
        <taxon>Bacillota</taxon>
        <taxon>Bacilli</taxon>
        <taxon>Bacillales</taxon>
        <taxon>Fictibacillaceae</taxon>
        <taxon>Fictibacillus</taxon>
    </lineage>
</organism>
<name>A0ABS2ZQK1_9BACL</name>
<dbReference type="RefSeq" id="WP_205725668.1">
    <property type="nucleotide sequence ID" value="NZ_JAFHKR010000039.1"/>
</dbReference>
<evidence type="ECO:0000313" key="1">
    <source>
        <dbReference type="EMBL" id="MBN3554653.1"/>
    </source>
</evidence>
<dbReference type="Proteomes" id="UP001296923">
    <property type="component" value="Unassembled WGS sequence"/>
</dbReference>
<proteinExistence type="predicted"/>
<reference evidence="1 2" key="1">
    <citation type="submission" date="2021-01" db="EMBL/GenBank/DDBJ databases">
        <title>Genome Sequencing of Type Strains.</title>
        <authorList>
            <person name="Lemaire J.F."/>
            <person name="Inderbitzin P."/>
            <person name="Collins S.B."/>
            <person name="Wespe N."/>
            <person name="Knight-Connoni V."/>
        </authorList>
    </citation>
    <scope>NUCLEOTIDE SEQUENCE [LARGE SCALE GENOMIC DNA]</scope>
    <source>
        <strain evidence="1 2">DSM 23009</strain>
    </source>
</reference>
<protein>
    <submittedName>
        <fullName evidence="1">N-acetylglutamate synthase</fullName>
    </submittedName>
</protein>
<accession>A0ABS2ZQK1</accession>
<dbReference type="Pfam" id="PF26421">
    <property type="entry name" value="Avidin_like"/>
    <property type="match status" value="1"/>
</dbReference>
<gene>
    <name evidence="1" type="ORF">JYA63_10275</name>
</gene>
<sequence length="111" mass="12204">MVNYDGKVFVSVQNSSNGEVSSQTAFYYKQDGNIVTASYGGGEILKGTLIGIVNEDSSLNFRYNHVNTSDEIKGGACTSQPEILIDGRIRLYEKWRWAEGSSGESVIEEVK</sequence>
<comment type="caution">
    <text evidence="1">The sequence shown here is derived from an EMBL/GenBank/DDBJ whole genome shotgun (WGS) entry which is preliminary data.</text>
</comment>
<keyword evidence="2" id="KW-1185">Reference proteome</keyword>
<evidence type="ECO:0000313" key="2">
    <source>
        <dbReference type="Proteomes" id="UP001296923"/>
    </source>
</evidence>
<dbReference type="EMBL" id="JAFHKR010000039">
    <property type="protein sequence ID" value="MBN3554653.1"/>
    <property type="molecule type" value="Genomic_DNA"/>
</dbReference>
<dbReference type="InterPro" id="IPR058595">
    <property type="entry name" value="Avidin-like"/>
</dbReference>